<dbReference type="InterPro" id="IPR047057">
    <property type="entry name" value="MerR_fam"/>
</dbReference>
<dbReference type="SUPFAM" id="SSF46955">
    <property type="entry name" value="Putative DNA-binding domain"/>
    <property type="match status" value="1"/>
</dbReference>
<dbReference type="Proteomes" id="UP000070598">
    <property type="component" value="Unassembled WGS sequence"/>
</dbReference>
<evidence type="ECO:0000313" key="7">
    <source>
        <dbReference type="Proteomes" id="UP000070598"/>
    </source>
</evidence>
<dbReference type="EMBL" id="JYIK01000903">
    <property type="protein sequence ID" value="KWX09016.1"/>
    <property type="molecule type" value="Genomic_DNA"/>
</dbReference>
<feature type="domain" description="HTH merR-type" evidence="2">
    <location>
        <begin position="1"/>
        <end position="74"/>
    </location>
</feature>
<dbReference type="AlphaFoldDB" id="A0A132MUD8"/>
<reference evidence="6" key="3">
    <citation type="submission" date="2015-04" db="EMBL/GenBank/DDBJ databases">
        <title>Physiological reanalysis, assessment of diazotrophy, and genome sequences of multiple isolates of Streptomyces thermoautotrophicus.</title>
        <authorList>
            <person name="MacKellar D.C."/>
            <person name="Lieber L."/>
            <person name="Norman J."/>
            <person name="Bolger A."/>
            <person name="Tobin C."/>
            <person name="Murray J.W."/>
            <person name="Chang R."/>
            <person name="Ford T."/>
            <person name="Nguyen P.Q."/>
            <person name="Woodward J."/>
            <person name="Permingeat H."/>
            <person name="Joshi N.S."/>
            <person name="Silver P.A."/>
            <person name="Usadel B."/>
            <person name="Rutherford A.W."/>
            <person name="Friesen M."/>
            <person name="Prell J."/>
        </authorList>
    </citation>
    <scope>NUCLEOTIDE SEQUENCE [LARGE SCALE GENOMIC DNA]</scope>
    <source>
        <strain evidence="6">H1</strain>
    </source>
</reference>
<organism evidence="3 6">
    <name type="scientific">Carbonactinospora thermoautotrophica</name>
    <dbReference type="NCBI Taxonomy" id="1469144"/>
    <lineage>
        <taxon>Bacteria</taxon>
        <taxon>Bacillati</taxon>
        <taxon>Actinomycetota</taxon>
        <taxon>Actinomycetes</taxon>
        <taxon>Kitasatosporales</taxon>
        <taxon>Carbonactinosporaceae</taxon>
        <taxon>Carbonactinospora</taxon>
    </lineage>
</organism>
<dbReference type="PROSITE" id="PS50937">
    <property type="entry name" value="HTH_MERR_2"/>
    <property type="match status" value="1"/>
</dbReference>
<dbReference type="GO" id="GO:0003700">
    <property type="term" value="F:DNA-binding transcription factor activity"/>
    <property type="evidence" value="ECO:0007669"/>
    <property type="project" value="InterPro"/>
</dbReference>
<dbReference type="CDD" id="cd00592">
    <property type="entry name" value="HTH_MerR-like"/>
    <property type="match status" value="1"/>
</dbReference>
<dbReference type="SMART" id="SM00422">
    <property type="entry name" value="HTH_MERR"/>
    <property type="match status" value="1"/>
</dbReference>
<evidence type="ECO:0000259" key="2">
    <source>
        <dbReference type="PROSITE" id="PS50937"/>
    </source>
</evidence>
<comment type="caution">
    <text evidence="3">The sequence shown here is derived from an EMBL/GenBank/DDBJ whole genome shotgun (WGS) entry which is preliminary data.</text>
</comment>
<dbReference type="InterPro" id="IPR009061">
    <property type="entry name" value="DNA-bd_dom_put_sf"/>
</dbReference>
<protein>
    <submittedName>
        <fullName evidence="3 4">Transcriptional regulator</fullName>
    </submittedName>
</protein>
<name>A0A132MUD8_9ACTN</name>
<dbReference type="OrthoDB" id="3191171at2"/>
<dbReference type="RefSeq" id="WP_066887791.1">
    <property type="nucleotide sequence ID" value="NZ_JYIJ01000010.1"/>
</dbReference>
<dbReference type="Proteomes" id="UP000070659">
    <property type="component" value="Unassembled WGS sequence"/>
</dbReference>
<dbReference type="STRING" id="1469144.LI90_2384"/>
<reference evidence="7" key="1">
    <citation type="submission" date="2015-02" db="EMBL/GenBank/DDBJ databases">
        <title>Physiological reanalysis, assessment of diazotrophy, and genome sequences of multiple isolates of Streptomyces thermoautotrophicus.</title>
        <authorList>
            <person name="MacKellar D.C."/>
            <person name="Lieber L."/>
            <person name="Norman J."/>
            <person name="Bolger A."/>
            <person name="Tobin C."/>
            <person name="Murray J.W."/>
            <person name="Friesen M."/>
            <person name="Prell J."/>
        </authorList>
    </citation>
    <scope>NUCLEOTIDE SEQUENCE [LARGE SCALE GENOMIC DNA]</scope>
    <source>
        <strain evidence="7">UBT1</strain>
    </source>
</reference>
<sequence length="233" mass="25946">MSIGEVLAKLRPEFPDVTISKIRFLESEGLIQPRRSPSGYRKFSHADVERLRYVLTQQRDHYLPLRVIKEQLDLIDKGIEPRRSASGRPPRALVAVDGTAPEAAGDVLEGGEVRLTRAQLLESAGITEEQLTQLEDYGLVTARGSHFDGEALTIARVVVQLGKYGLEPRHLRLVRTAAERELGLVEQIVLPLSRQRNPEARARAEETAREITALMVKLHAALVKAGLRDGLIR</sequence>
<dbReference type="PATRIC" id="fig|1469144.10.peg.2585"/>
<dbReference type="Proteomes" id="UP000070188">
    <property type="component" value="Unassembled WGS sequence"/>
</dbReference>
<accession>A0A132MUD8</accession>
<reference evidence="3" key="4">
    <citation type="submission" date="2015-04" db="EMBL/GenBank/DDBJ databases">
        <title>Physiological reanalysis, assessment of diazotrophy, and genome sequences of multiple isolates of Streptomyces thermoautotrophicus.</title>
        <authorList>
            <person name="MacKellar D.C."/>
            <person name="Lieber L."/>
            <person name="Norman J."/>
            <person name="Bolger A."/>
            <person name="Tobin C."/>
            <person name="Murray J.W."/>
            <person name="Woodward J."/>
            <person name="Friesen M."/>
            <person name="Prell J."/>
        </authorList>
    </citation>
    <scope>NUCLEOTIDE SEQUENCE [LARGE SCALE GENOMIC DNA]</scope>
    <source>
        <strain evidence="3">H1</strain>
    </source>
</reference>
<reference evidence="4 8" key="2">
    <citation type="submission" date="2015-02" db="EMBL/GenBank/DDBJ databases">
        <title>Physiological reanalysis, assessment of diazotrophy, and genome sequences of multiple isolates of Streptomyces thermoautotrophicus.</title>
        <authorList>
            <person name="MacKellar D.C."/>
            <person name="Lieber L."/>
            <person name="Norman J."/>
            <person name="Bolger A."/>
            <person name="Tobin C."/>
            <person name="Murray J.W."/>
            <person name="Prell J."/>
        </authorList>
    </citation>
    <scope>NUCLEOTIDE SEQUENCE [LARGE SCALE GENOMIC DNA]</scope>
    <source>
        <strain evidence="4 8">UBT1</strain>
    </source>
</reference>
<evidence type="ECO:0000256" key="1">
    <source>
        <dbReference type="ARBA" id="ARBA00023125"/>
    </source>
</evidence>
<evidence type="ECO:0000313" key="6">
    <source>
        <dbReference type="Proteomes" id="UP000070188"/>
    </source>
</evidence>
<keyword evidence="6" id="KW-1185">Reference proteome</keyword>
<dbReference type="Pfam" id="PF13411">
    <property type="entry name" value="MerR_1"/>
    <property type="match status" value="1"/>
</dbReference>
<evidence type="ECO:0000313" key="4">
    <source>
        <dbReference type="EMBL" id="KWX05697.1"/>
    </source>
</evidence>
<gene>
    <name evidence="3" type="ORF">LI90_2384</name>
    <name evidence="4" type="ORF">TH66_01205</name>
    <name evidence="5" type="ORF">TR74_12145</name>
</gene>
<keyword evidence="1" id="KW-0238">DNA-binding</keyword>
<dbReference type="EMBL" id="JYIJ01000010">
    <property type="protein sequence ID" value="KWX05697.1"/>
    <property type="molecule type" value="Genomic_DNA"/>
</dbReference>
<dbReference type="Gene3D" id="1.10.1660.10">
    <property type="match status" value="1"/>
</dbReference>
<evidence type="ECO:0000313" key="8">
    <source>
        <dbReference type="Proteomes" id="UP000070659"/>
    </source>
</evidence>
<dbReference type="EMBL" id="LAXD01000001">
    <property type="protein sequence ID" value="KWX01356.1"/>
    <property type="molecule type" value="Genomic_DNA"/>
</dbReference>
<evidence type="ECO:0000313" key="5">
    <source>
        <dbReference type="EMBL" id="KWX09016.1"/>
    </source>
</evidence>
<dbReference type="PANTHER" id="PTHR30204">
    <property type="entry name" value="REDOX-CYCLING DRUG-SENSING TRANSCRIPTIONAL ACTIVATOR SOXR"/>
    <property type="match status" value="1"/>
</dbReference>
<proteinExistence type="predicted"/>
<evidence type="ECO:0000313" key="3">
    <source>
        <dbReference type="EMBL" id="KWX01356.1"/>
    </source>
</evidence>
<dbReference type="PANTHER" id="PTHR30204:SF89">
    <property type="entry name" value="HTH MERR-TYPE DOMAIN-CONTAINING PROTEIN"/>
    <property type="match status" value="1"/>
</dbReference>
<dbReference type="InterPro" id="IPR000551">
    <property type="entry name" value="MerR-type_HTH_dom"/>
</dbReference>
<dbReference type="GO" id="GO:0003677">
    <property type="term" value="F:DNA binding"/>
    <property type="evidence" value="ECO:0007669"/>
    <property type="project" value="UniProtKB-KW"/>
</dbReference>